<sequence>MPFCLPFLRSSRNPLAFEDNAWTRAPEKEPPCRFINHQGVVLRKEESRNRLESLRALMQENKIEYYVIPSEDEHQSEFTTEADQRRKWITGFTGSAGTAIVGRDKAWLFVDSRYWLQAPKQISDDWTLVKLVGKDSEGCHSWHEWCEQNITDSRVGIDPKLITLVLVNMIETKWTAPNVSLVQINKNLIDVIRPPVARSLSPVLHYPLKFSGCSTADKLSLIRNKLFADNPDRGVYILPVLPSIAWLLNLRCRDDVPNTPIFRSYVTLTRTSCRLYADRRKISSEVEKSLAQDGVKVLPYGVEHVKDYIVDWKRAEGGQGLKVLAPPTVSWGLVHQIKMATSEKIDIITCPVEAAKAVKNATEIQGFRNAYLRDGAATVRWMAWLDEQIKNHGRKIGEWEAGEKLTEFRSHEQFYAGLAYENISGSGPNGALPHYSPQKGHDRVISTDAPYVIDAGAQYLDGTIDTTRTLHFGKPTPDHKRAFTRVLQGHIAVETTPFPKGTRGDSLEALARQYLFADGLNFGHGVGHGIGSYLSVHEGPQGIPSVVPFEPGHLISNEPGFYLEGQWGIRTESVIICKPVKTRYDFGGTWLGWERITRVPIQTSLVDFELLSSEQKTWLKKHNETCRDDLMPLLTKKGDEAVRKWLKRSCI</sequence>
<evidence type="ECO:0000259" key="6">
    <source>
        <dbReference type="Pfam" id="PF00557"/>
    </source>
</evidence>
<gene>
    <name evidence="9" type="ORF">NliqN6_2437</name>
</gene>
<dbReference type="InterPro" id="IPR036005">
    <property type="entry name" value="Creatinase/aminopeptidase-like"/>
</dbReference>
<dbReference type="Pfam" id="PF00557">
    <property type="entry name" value="Peptidase_M24"/>
    <property type="match status" value="1"/>
</dbReference>
<feature type="domain" description="Creatinase N-terminal" evidence="7">
    <location>
        <begin position="50"/>
        <end position="193"/>
    </location>
</feature>
<protein>
    <recommendedName>
        <fullName evidence="11">Aminopeptidase P family protein</fullName>
    </recommendedName>
</protein>
<dbReference type="Gene3D" id="3.90.230.10">
    <property type="entry name" value="Creatinase/methionine aminopeptidase superfamily"/>
    <property type="match status" value="1"/>
</dbReference>
<dbReference type="CDD" id="cd01085">
    <property type="entry name" value="APP"/>
    <property type="match status" value="1"/>
</dbReference>
<name>A0A8H3YE09_9TREE</name>
<dbReference type="OrthoDB" id="9995434at2759"/>
<dbReference type="GO" id="GO:0070006">
    <property type="term" value="F:metalloaminopeptidase activity"/>
    <property type="evidence" value="ECO:0007669"/>
    <property type="project" value="InterPro"/>
</dbReference>
<evidence type="ECO:0000256" key="5">
    <source>
        <dbReference type="ARBA" id="ARBA00023211"/>
    </source>
</evidence>
<dbReference type="FunFam" id="3.90.230.10:FF:000009">
    <property type="entry name" value="xaa-Pro aminopeptidase 2"/>
    <property type="match status" value="1"/>
</dbReference>
<comment type="cofactor">
    <cofactor evidence="1">
        <name>Mn(2+)</name>
        <dbReference type="ChEBI" id="CHEBI:29035"/>
    </cofactor>
</comment>
<dbReference type="InterPro" id="IPR029149">
    <property type="entry name" value="Creatin/AminoP/Spt16_N"/>
</dbReference>
<evidence type="ECO:0000313" key="10">
    <source>
        <dbReference type="Proteomes" id="UP000620104"/>
    </source>
</evidence>
<feature type="domain" description="Peptidase M24 C-terminal" evidence="8">
    <location>
        <begin position="590"/>
        <end position="650"/>
    </location>
</feature>
<dbReference type="GO" id="GO:0046872">
    <property type="term" value="F:metal ion binding"/>
    <property type="evidence" value="ECO:0007669"/>
    <property type="project" value="UniProtKB-KW"/>
</dbReference>
<reference evidence="9" key="1">
    <citation type="submission" date="2020-07" db="EMBL/GenBank/DDBJ databases">
        <title>Draft Genome Sequence of a Deep-Sea Yeast, Naganishia (Cryptococcus) liquefaciens strain N6.</title>
        <authorList>
            <person name="Han Y.W."/>
            <person name="Kajitani R."/>
            <person name="Morimoto H."/>
            <person name="Parhat M."/>
            <person name="Tsubouchi H."/>
            <person name="Bakenova O."/>
            <person name="Ogata M."/>
            <person name="Argunhan B."/>
            <person name="Aoki R."/>
            <person name="Kajiwara S."/>
            <person name="Itoh T."/>
            <person name="Iwasaki H."/>
        </authorList>
    </citation>
    <scope>NUCLEOTIDE SEQUENCE</scope>
    <source>
        <strain evidence="9">N6</strain>
    </source>
</reference>
<keyword evidence="5" id="KW-0464">Manganese</keyword>
<feature type="domain" description="Peptidase M24" evidence="6">
    <location>
        <begin position="367"/>
        <end position="577"/>
    </location>
</feature>
<organism evidence="9 10">
    <name type="scientific">Naganishia liquefaciens</name>
    <dbReference type="NCBI Taxonomy" id="104408"/>
    <lineage>
        <taxon>Eukaryota</taxon>
        <taxon>Fungi</taxon>
        <taxon>Dikarya</taxon>
        <taxon>Basidiomycota</taxon>
        <taxon>Agaricomycotina</taxon>
        <taxon>Tremellomycetes</taxon>
        <taxon>Filobasidiales</taxon>
        <taxon>Filobasidiaceae</taxon>
        <taxon>Naganishia</taxon>
    </lineage>
</organism>
<dbReference type="Proteomes" id="UP000620104">
    <property type="component" value="Unassembled WGS sequence"/>
</dbReference>
<keyword evidence="4" id="KW-0378">Hydrolase</keyword>
<evidence type="ECO:0000256" key="4">
    <source>
        <dbReference type="ARBA" id="ARBA00022801"/>
    </source>
</evidence>
<comment type="similarity">
    <text evidence="2">Belongs to the peptidase M24B family.</text>
</comment>
<evidence type="ECO:0008006" key="11">
    <source>
        <dbReference type="Google" id="ProtNLM"/>
    </source>
</evidence>
<accession>A0A8H3YE09</accession>
<dbReference type="EMBL" id="BLZA01000017">
    <property type="protein sequence ID" value="GHJ86035.1"/>
    <property type="molecule type" value="Genomic_DNA"/>
</dbReference>
<evidence type="ECO:0000259" key="7">
    <source>
        <dbReference type="Pfam" id="PF01321"/>
    </source>
</evidence>
<proteinExistence type="inferred from homology"/>
<keyword evidence="3" id="KW-0479">Metal-binding</keyword>
<comment type="caution">
    <text evidence="9">The sequence shown here is derived from an EMBL/GenBank/DDBJ whole genome shotgun (WGS) entry which is preliminary data.</text>
</comment>
<evidence type="ECO:0000256" key="2">
    <source>
        <dbReference type="ARBA" id="ARBA00008766"/>
    </source>
</evidence>
<dbReference type="Pfam" id="PF01321">
    <property type="entry name" value="Creatinase_N"/>
    <property type="match status" value="1"/>
</dbReference>
<evidence type="ECO:0000259" key="8">
    <source>
        <dbReference type="Pfam" id="PF16188"/>
    </source>
</evidence>
<dbReference type="SUPFAM" id="SSF55920">
    <property type="entry name" value="Creatinase/aminopeptidase"/>
    <property type="match status" value="1"/>
</dbReference>
<dbReference type="Pfam" id="PF16189">
    <property type="entry name" value="Creatinase_N_2"/>
    <property type="match status" value="1"/>
</dbReference>
<evidence type="ECO:0000256" key="1">
    <source>
        <dbReference type="ARBA" id="ARBA00001936"/>
    </source>
</evidence>
<dbReference type="FunFam" id="3.40.350.10:FF:000003">
    <property type="entry name" value="Xaa-pro aminopeptidase P"/>
    <property type="match status" value="1"/>
</dbReference>
<dbReference type="Gene3D" id="3.40.350.10">
    <property type="entry name" value="Creatinase/prolidase N-terminal domain"/>
    <property type="match status" value="2"/>
</dbReference>
<dbReference type="InterPro" id="IPR000994">
    <property type="entry name" value="Pept_M24"/>
</dbReference>
<dbReference type="InterPro" id="IPR050422">
    <property type="entry name" value="X-Pro_aminopeptidase_P"/>
</dbReference>
<evidence type="ECO:0000256" key="3">
    <source>
        <dbReference type="ARBA" id="ARBA00022723"/>
    </source>
</evidence>
<dbReference type="Pfam" id="PF16188">
    <property type="entry name" value="Peptidase_M24_C"/>
    <property type="match status" value="1"/>
</dbReference>
<evidence type="ECO:0000313" key="9">
    <source>
        <dbReference type="EMBL" id="GHJ86035.1"/>
    </source>
</evidence>
<keyword evidence="10" id="KW-1185">Reference proteome</keyword>
<dbReference type="AlphaFoldDB" id="A0A8H3YE09"/>
<dbReference type="PANTHER" id="PTHR43763">
    <property type="entry name" value="XAA-PRO AMINOPEPTIDASE 1"/>
    <property type="match status" value="1"/>
</dbReference>
<dbReference type="PANTHER" id="PTHR43763:SF17">
    <property type="entry name" value="AMINOPEPTIDASE P, CYTOPLASMIC-RELATED"/>
    <property type="match status" value="1"/>
</dbReference>
<dbReference type="InterPro" id="IPR033740">
    <property type="entry name" value="Pept_M24B"/>
</dbReference>
<dbReference type="SUPFAM" id="SSF53092">
    <property type="entry name" value="Creatinase/prolidase N-terminal domain"/>
    <property type="match status" value="1"/>
</dbReference>
<dbReference type="InterPro" id="IPR000587">
    <property type="entry name" value="Creatinase_N"/>
</dbReference>
<dbReference type="InterPro" id="IPR032416">
    <property type="entry name" value="Peptidase_M24_C"/>
</dbReference>